<evidence type="ECO:0000256" key="1">
    <source>
        <dbReference type="ARBA" id="ARBA00000707"/>
    </source>
</evidence>
<feature type="site" description="Transition state stabilizer" evidence="10">
    <location>
        <position position="84"/>
    </location>
</feature>
<evidence type="ECO:0000256" key="8">
    <source>
        <dbReference type="PIRSR" id="PIRSR038120-1"/>
    </source>
</evidence>
<comment type="similarity">
    <text evidence="2 7 10 11">Belongs to the peptidase C12 family.</text>
</comment>
<gene>
    <name evidence="15" type="ORF">BJ684DRAFT_21866</name>
</gene>
<keyword evidence="5 7" id="KW-0378">Hydrolase</keyword>
<evidence type="ECO:0000256" key="4">
    <source>
        <dbReference type="ARBA" id="ARBA00022786"/>
    </source>
</evidence>
<dbReference type="Proteomes" id="UP000267251">
    <property type="component" value="Unassembled WGS sequence"/>
</dbReference>
<dbReference type="GO" id="GO:0006511">
    <property type="term" value="P:ubiquitin-dependent protein catabolic process"/>
    <property type="evidence" value="ECO:0007669"/>
    <property type="project" value="UniProtKB-UniRule"/>
</dbReference>
<dbReference type="PRINTS" id="PR00707">
    <property type="entry name" value="UBCTHYDRLASE"/>
</dbReference>
<proteinExistence type="inferred from homology"/>
<dbReference type="GO" id="GO:0016579">
    <property type="term" value="P:protein deubiquitination"/>
    <property type="evidence" value="ECO:0007669"/>
    <property type="project" value="InterPro"/>
</dbReference>
<dbReference type="InterPro" id="IPR017390">
    <property type="entry name" value="Ubiquitinyl_hydrolase_UCH37"/>
</dbReference>
<dbReference type="PROSITE" id="PS52048">
    <property type="entry name" value="UCH_DOMAIN"/>
    <property type="match status" value="1"/>
</dbReference>
<feature type="active site" description="Nucleophile" evidence="8 10">
    <location>
        <position position="90"/>
    </location>
</feature>
<evidence type="ECO:0000256" key="5">
    <source>
        <dbReference type="ARBA" id="ARBA00022801"/>
    </source>
</evidence>
<organism evidence="15 16">
    <name type="scientific">Piptocephalis cylindrospora</name>
    <dbReference type="NCBI Taxonomy" id="1907219"/>
    <lineage>
        <taxon>Eukaryota</taxon>
        <taxon>Fungi</taxon>
        <taxon>Fungi incertae sedis</taxon>
        <taxon>Zoopagomycota</taxon>
        <taxon>Zoopagomycotina</taxon>
        <taxon>Zoopagomycetes</taxon>
        <taxon>Zoopagales</taxon>
        <taxon>Piptocephalidaceae</taxon>
        <taxon>Piptocephalis</taxon>
    </lineage>
</organism>
<evidence type="ECO:0000259" key="14">
    <source>
        <dbReference type="PROSITE" id="PS52048"/>
    </source>
</evidence>
<feature type="region of interest" description="Disordered" evidence="13">
    <location>
        <begin position="309"/>
        <end position="329"/>
    </location>
</feature>
<keyword evidence="16" id="KW-1185">Reference proteome</keyword>
<comment type="catalytic activity">
    <reaction evidence="1 7 10 11">
        <text>Thiol-dependent hydrolysis of ester, thioester, amide, peptide and isopeptide bonds formed by the C-terminal Gly of ubiquitin (a 76-residue protein attached to proteins as an intracellular targeting signal).</text>
        <dbReference type="EC" id="3.4.19.12"/>
    </reaction>
</comment>
<evidence type="ECO:0000256" key="13">
    <source>
        <dbReference type="SAM" id="MobiDB-lite"/>
    </source>
</evidence>
<dbReference type="Pfam" id="PF01088">
    <property type="entry name" value="Peptidase_C12"/>
    <property type="match status" value="1"/>
</dbReference>
<keyword evidence="4 7" id="KW-0833">Ubl conjugation pathway</keyword>
<dbReference type="OrthoDB" id="1924260at2759"/>
<dbReference type="InterPro" id="IPR001578">
    <property type="entry name" value="Peptidase_C12_UCH"/>
</dbReference>
<dbReference type="Pfam" id="PF18031">
    <property type="entry name" value="UCH_C"/>
    <property type="match status" value="1"/>
</dbReference>
<protein>
    <recommendedName>
        <fullName evidence="7 11">Ubiquitin carboxyl-terminal hydrolase</fullName>
        <ecNumber evidence="7 11">3.4.19.12</ecNumber>
    </recommendedName>
</protein>
<evidence type="ECO:0000256" key="6">
    <source>
        <dbReference type="ARBA" id="ARBA00022807"/>
    </source>
</evidence>
<accession>A0A4P9XYP3</accession>
<dbReference type="GO" id="GO:0005737">
    <property type="term" value="C:cytoplasm"/>
    <property type="evidence" value="ECO:0007669"/>
    <property type="project" value="TreeGrafter"/>
</dbReference>
<evidence type="ECO:0000256" key="2">
    <source>
        <dbReference type="ARBA" id="ARBA00009326"/>
    </source>
</evidence>
<dbReference type="Gene3D" id="3.40.532.10">
    <property type="entry name" value="Peptidase C12, ubiquitin carboxyl-terminal hydrolase"/>
    <property type="match status" value="1"/>
</dbReference>
<evidence type="ECO:0000256" key="7">
    <source>
        <dbReference type="PIRNR" id="PIRNR038120"/>
    </source>
</evidence>
<dbReference type="EC" id="3.4.19.12" evidence="7 11"/>
<reference evidence="16" key="1">
    <citation type="journal article" date="2018" name="Nat. Microbiol.">
        <title>Leveraging single-cell genomics to expand the fungal tree of life.</title>
        <authorList>
            <person name="Ahrendt S.R."/>
            <person name="Quandt C.A."/>
            <person name="Ciobanu D."/>
            <person name="Clum A."/>
            <person name="Salamov A."/>
            <person name="Andreopoulos B."/>
            <person name="Cheng J.F."/>
            <person name="Woyke T."/>
            <person name="Pelin A."/>
            <person name="Henrissat B."/>
            <person name="Reynolds N.K."/>
            <person name="Benny G.L."/>
            <person name="Smith M.E."/>
            <person name="James T.Y."/>
            <person name="Grigoriev I.V."/>
        </authorList>
    </citation>
    <scope>NUCLEOTIDE SEQUENCE [LARGE SCALE GENOMIC DNA]</scope>
</reference>
<dbReference type="SUPFAM" id="SSF54001">
    <property type="entry name" value="Cysteine proteinases"/>
    <property type="match status" value="1"/>
</dbReference>
<keyword evidence="12" id="KW-0175">Coiled coil</keyword>
<name>A0A4P9XYP3_9FUNG</name>
<dbReference type="EMBL" id="KZ988810">
    <property type="protein sequence ID" value="RKP11556.1"/>
    <property type="molecule type" value="Genomic_DNA"/>
</dbReference>
<evidence type="ECO:0000256" key="9">
    <source>
        <dbReference type="PIRSR" id="PIRSR038120-2"/>
    </source>
</evidence>
<dbReference type="Gene3D" id="1.20.58.860">
    <property type="match status" value="1"/>
</dbReference>
<evidence type="ECO:0000256" key="12">
    <source>
        <dbReference type="SAM" id="Coils"/>
    </source>
</evidence>
<evidence type="ECO:0000256" key="10">
    <source>
        <dbReference type="PROSITE-ProRule" id="PRU01393"/>
    </source>
</evidence>
<keyword evidence="6 7" id="KW-0788">Thiol protease</keyword>
<evidence type="ECO:0000256" key="11">
    <source>
        <dbReference type="RuleBase" id="RU361215"/>
    </source>
</evidence>
<dbReference type="GO" id="GO:0004843">
    <property type="term" value="F:cysteine-type deubiquitinase activity"/>
    <property type="evidence" value="ECO:0007669"/>
    <property type="project" value="UniProtKB-UniRule"/>
</dbReference>
<feature type="active site" description="Proton donor" evidence="8 10">
    <location>
        <position position="168"/>
    </location>
</feature>
<feature type="site" description="Important for enzyme activity" evidence="9 10">
    <location>
        <position position="183"/>
    </location>
</feature>
<dbReference type="PIRSF" id="PIRSF038120">
    <property type="entry name" value="Ubiquitinyl_hydrolase_UCH37"/>
    <property type="match status" value="1"/>
</dbReference>
<feature type="domain" description="UCH catalytic" evidence="14">
    <location>
        <begin position="3"/>
        <end position="229"/>
    </location>
</feature>
<dbReference type="InterPro" id="IPR038765">
    <property type="entry name" value="Papain-like_cys_pep_sf"/>
</dbReference>
<keyword evidence="3 7" id="KW-0645">Protease</keyword>
<dbReference type="AlphaFoldDB" id="A0A4P9XYP3"/>
<evidence type="ECO:0000313" key="16">
    <source>
        <dbReference type="Proteomes" id="UP000267251"/>
    </source>
</evidence>
<dbReference type="PANTHER" id="PTHR10589">
    <property type="entry name" value="UBIQUITIN CARBOXYL-TERMINAL HYDROLASE"/>
    <property type="match status" value="1"/>
</dbReference>
<dbReference type="CDD" id="cd09617">
    <property type="entry name" value="Peptidase_C12_UCH37_BAP1"/>
    <property type="match status" value="1"/>
</dbReference>
<dbReference type="PANTHER" id="PTHR10589:SF16">
    <property type="entry name" value="UBIQUITIN CARBOXYL-TERMINAL HYDROLASE ISOZYME L5"/>
    <property type="match status" value="1"/>
</dbReference>
<sequence length="329" mass="36832">MADWGPIESDPALFTQLIWDLGAKDVQVEELWDLSDPSLSNLPKPVYGLIFLFKWEASSSPPTGLSSSQGTEAGDDHGIFFAQQVIQNACATQAILSILFNQQGGLALGSGLEEFYQDVSSFPKDMRGLALSNSDLIRSVHNRFSRSDPFVNDGLFPQKDEDKEDPFHFVSFVPIHGALYELDGLAQGPIHHGACSDEDWLGKAREVIQKRMQAFPSSEIRFNLMAVTKSRLATLRERKVELEERMRKCEGDEEAISSCQIQISSVEQAMAEEASMETRYRKLNAQRTHNYIEFIQVLVEQLAKKDQLDGAIQRAESSSNRQGRTEGKN</sequence>
<evidence type="ECO:0000256" key="3">
    <source>
        <dbReference type="ARBA" id="ARBA00022670"/>
    </source>
</evidence>
<dbReference type="InterPro" id="IPR036959">
    <property type="entry name" value="Peptidase_C12_UCH_sf"/>
</dbReference>
<dbReference type="InterPro" id="IPR041507">
    <property type="entry name" value="UCH_C"/>
</dbReference>
<evidence type="ECO:0000313" key="15">
    <source>
        <dbReference type="EMBL" id="RKP11556.1"/>
    </source>
</evidence>
<feature type="coiled-coil region" evidence="12">
    <location>
        <begin position="225"/>
        <end position="286"/>
    </location>
</feature>